<dbReference type="InterPro" id="IPR050490">
    <property type="entry name" value="Bact_solute-bd_prot1"/>
</dbReference>
<evidence type="ECO:0000256" key="6">
    <source>
        <dbReference type="ARBA" id="ARBA00023139"/>
    </source>
</evidence>
<evidence type="ECO:0000313" key="9">
    <source>
        <dbReference type="EMBL" id="SHO54635.1"/>
    </source>
</evidence>
<reference evidence="10" key="1">
    <citation type="submission" date="2016-12" db="EMBL/GenBank/DDBJ databases">
        <authorList>
            <person name="Rodrigo-Torres L."/>
            <person name="Arahal R.D."/>
            <person name="Lucena T."/>
        </authorList>
    </citation>
    <scope>NUCLEOTIDE SEQUENCE [LARGE SCALE GENOMIC DNA]</scope>
</reference>
<comment type="subcellular location">
    <subcellularLocation>
        <location evidence="1">Periplasm</location>
    </subcellularLocation>
</comment>
<evidence type="ECO:0000256" key="5">
    <source>
        <dbReference type="ARBA" id="ARBA00023136"/>
    </source>
</evidence>
<dbReference type="PANTHER" id="PTHR43649:SF33">
    <property type="entry name" value="POLYGALACTURONAN_RHAMNOGALACTURONAN-BINDING PROTEIN YTCQ"/>
    <property type="match status" value="1"/>
</dbReference>
<keyword evidence="4 8" id="KW-0732">Signal</keyword>
<dbReference type="CDD" id="cd13585">
    <property type="entry name" value="PBP2_TMBP_like"/>
    <property type="match status" value="1"/>
</dbReference>
<dbReference type="OrthoDB" id="3225049at2"/>
<keyword evidence="7 9" id="KW-0449">Lipoprotein</keyword>
<feature type="chain" id="PRO_5012342204" evidence="8">
    <location>
        <begin position="24"/>
        <end position="432"/>
    </location>
</feature>
<evidence type="ECO:0000256" key="2">
    <source>
        <dbReference type="ARBA" id="ARBA00008520"/>
    </source>
</evidence>
<keyword evidence="5" id="KW-0472">Membrane</keyword>
<evidence type="ECO:0000256" key="4">
    <source>
        <dbReference type="ARBA" id="ARBA00022729"/>
    </source>
</evidence>
<dbReference type="RefSeq" id="WP_073579540.1">
    <property type="nucleotide sequence ID" value="NZ_AP024898.1"/>
</dbReference>
<dbReference type="Proteomes" id="UP000184600">
    <property type="component" value="Unassembled WGS sequence"/>
</dbReference>
<sequence length="432" mass="47405">MRMKLAVCLSLSLSSVFAAPAFSADTLHVWARYGNNERGTIEAMVKEFTQQTGVKVDLFLANSDFETRLARSAASRKLPDVVLTDATSMGQMNEMGILESIDKDSVKGGDALYDVAWDGMRAYDGKYYGVPFSAQAFAVFVRKDWREKLGLKKPKTWEDLYQLAKAFTEMDPNGSGKADTYGYVMPLSTTRGYASWFMSDLIWQAGGKFLTSNPQGFKASLATPQVKSAMLFAQKMICNGYAQPAAITSTTGDATPVFNSGQAGIYRSGPYHLNSFYNEPGKDKIEVIVPPAGPVSHASLAEGTAAYILAGNKDTRESSKKFLEFLISEKGQKMGMGEGIQGNSLPIVRLSVNQHIDTRAIYKDANWDTFAEQYANGGVYFPAVPNWKPIRQITSDGFNKILSSCSTDIMNQLKDIDTAVNNELRRQGVLAQ</sequence>
<dbReference type="AlphaFoldDB" id="A0A1M7YPY6"/>
<keyword evidence="10" id="KW-1185">Reference proteome</keyword>
<keyword evidence="6" id="KW-0564">Palmitate</keyword>
<dbReference type="SUPFAM" id="SSF53850">
    <property type="entry name" value="Periplasmic binding protein-like II"/>
    <property type="match status" value="1"/>
</dbReference>
<dbReference type="GO" id="GO:0042597">
    <property type="term" value="C:periplasmic space"/>
    <property type="evidence" value="ECO:0007669"/>
    <property type="project" value="UniProtKB-SubCell"/>
</dbReference>
<feature type="signal peptide" evidence="8">
    <location>
        <begin position="1"/>
        <end position="23"/>
    </location>
</feature>
<gene>
    <name evidence="9" type="primary">lipO</name>
    <name evidence="9" type="ORF">VQ7734_00349</name>
</gene>
<comment type="similarity">
    <text evidence="2">Belongs to the bacterial solute-binding protein 1 family.</text>
</comment>
<proteinExistence type="inferred from homology"/>
<protein>
    <submittedName>
        <fullName evidence="9">Lipoprotein LipO</fullName>
    </submittedName>
</protein>
<dbReference type="PANTHER" id="PTHR43649">
    <property type="entry name" value="ARABINOSE-BINDING PROTEIN-RELATED"/>
    <property type="match status" value="1"/>
</dbReference>
<evidence type="ECO:0000256" key="3">
    <source>
        <dbReference type="ARBA" id="ARBA00022475"/>
    </source>
</evidence>
<dbReference type="Gene3D" id="3.40.190.10">
    <property type="entry name" value="Periplasmic binding protein-like II"/>
    <property type="match status" value="1"/>
</dbReference>
<evidence type="ECO:0000256" key="7">
    <source>
        <dbReference type="ARBA" id="ARBA00023288"/>
    </source>
</evidence>
<dbReference type="Pfam" id="PF01547">
    <property type="entry name" value="SBP_bac_1"/>
    <property type="match status" value="1"/>
</dbReference>
<evidence type="ECO:0000256" key="1">
    <source>
        <dbReference type="ARBA" id="ARBA00004418"/>
    </source>
</evidence>
<name>A0A1M7YPY6_9VIBR</name>
<dbReference type="EMBL" id="FRFG01000005">
    <property type="protein sequence ID" value="SHO54635.1"/>
    <property type="molecule type" value="Genomic_DNA"/>
</dbReference>
<accession>A0A1M7YPY6</accession>
<keyword evidence="3" id="KW-1003">Cell membrane</keyword>
<dbReference type="InterPro" id="IPR006059">
    <property type="entry name" value="SBP"/>
</dbReference>
<dbReference type="STRING" id="1117707.VQ7734_00349"/>
<evidence type="ECO:0000313" key="10">
    <source>
        <dbReference type="Proteomes" id="UP000184600"/>
    </source>
</evidence>
<organism evidence="9 10">
    <name type="scientific">Vibrio quintilis</name>
    <dbReference type="NCBI Taxonomy" id="1117707"/>
    <lineage>
        <taxon>Bacteria</taxon>
        <taxon>Pseudomonadati</taxon>
        <taxon>Pseudomonadota</taxon>
        <taxon>Gammaproteobacteria</taxon>
        <taxon>Vibrionales</taxon>
        <taxon>Vibrionaceae</taxon>
        <taxon>Vibrio</taxon>
    </lineage>
</organism>
<evidence type="ECO:0000256" key="8">
    <source>
        <dbReference type="SAM" id="SignalP"/>
    </source>
</evidence>